<keyword evidence="4" id="KW-1185">Reference proteome</keyword>
<dbReference type="AlphaFoldDB" id="A0A2U1KUW8"/>
<dbReference type="Proteomes" id="UP000245207">
    <property type="component" value="Unassembled WGS sequence"/>
</dbReference>
<feature type="compositionally biased region" description="Basic and acidic residues" evidence="1">
    <location>
        <begin position="399"/>
        <end position="411"/>
    </location>
</feature>
<evidence type="ECO:0000256" key="1">
    <source>
        <dbReference type="SAM" id="MobiDB-lite"/>
    </source>
</evidence>
<evidence type="ECO:0000313" key="4">
    <source>
        <dbReference type="Proteomes" id="UP000245207"/>
    </source>
</evidence>
<proteinExistence type="predicted"/>
<dbReference type="PANTHER" id="PTHR46033">
    <property type="entry name" value="PROTEIN MAIN-LIKE 2"/>
    <property type="match status" value="1"/>
</dbReference>
<dbReference type="EMBL" id="PKPP01013723">
    <property type="protein sequence ID" value="PWA40538.1"/>
    <property type="molecule type" value="Genomic_DNA"/>
</dbReference>
<dbReference type="InterPro" id="IPR019557">
    <property type="entry name" value="AminoTfrase-like_pln_mobile"/>
</dbReference>
<sequence length="430" mass="49841">MTGKSGSKFGSWNLDGRIRELLVGSCFFDLTNFVGYKQRTDFLTYIESCYDKTNQVFRFGHANSLELYFGLQDVFAISGLPVDGQPIVCGDVNCSTLCTDLLGADEETRDRNYGYLSEKWLKRKFEVVPLDIQDHEILKYVRAYLLYIIGNLVVPNSDNTSYPIYLLNFLEDVTPYKLNSFAWGAAAHALLHSVLSGERRNMKGASWMLEDICWDPYVGYDGYEHQRIFHSRIILFYYDIINYHRPDKVPRQLLVHNPQPLQDMVTLKMKSLRGHIERKLLEHYSAYIKIWKEKRYLETINCSSNVDADNLTVHQKPLTIIPPTLTDVNADNTDDSTFQHSVENDSTLLHSVESNTCLSDVNADDLTVHQQPPTVDAAAFHSLHQQETLMRQRPKRQRNNVDRFSLEEHNPKSKKNWNHRKNQKKNQKIQ</sequence>
<dbReference type="PANTHER" id="PTHR46033:SF17">
    <property type="entry name" value="AMINOTRANSFERASE-LIKE PLANT MOBILE DOMAIN-CONTAINING PROTEIN"/>
    <property type="match status" value="1"/>
</dbReference>
<feature type="region of interest" description="Disordered" evidence="1">
    <location>
        <begin position="387"/>
        <end position="430"/>
    </location>
</feature>
<dbReference type="Pfam" id="PF10536">
    <property type="entry name" value="PMD"/>
    <property type="match status" value="1"/>
</dbReference>
<protein>
    <submittedName>
        <fullName evidence="3">Serine/threonine-protein phosphatase 7</fullName>
    </submittedName>
</protein>
<dbReference type="OrthoDB" id="1750608at2759"/>
<feature type="domain" description="Aminotransferase-like plant mobile" evidence="2">
    <location>
        <begin position="70"/>
        <end position="196"/>
    </location>
</feature>
<evidence type="ECO:0000259" key="2">
    <source>
        <dbReference type="Pfam" id="PF10536"/>
    </source>
</evidence>
<feature type="compositionally biased region" description="Basic residues" evidence="1">
    <location>
        <begin position="412"/>
        <end position="430"/>
    </location>
</feature>
<dbReference type="GO" id="GO:0010073">
    <property type="term" value="P:meristem maintenance"/>
    <property type="evidence" value="ECO:0007669"/>
    <property type="project" value="InterPro"/>
</dbReference>
<accession>A0A2U1KUW8</accession>
<reference evidence="3 4" key="1">
    <citation type="journal article" date="2018" name="Mol. Plant">
        <title>The genome of Artemisia annua provides insight into the evolution of Asteraceae family and artemisinin biosynthesis.</title>
        <authorList>
            <person name="Shen Q."/>
            <person name="Zhang L."/>
            <person name="Liao Z."/>
            <person name="Wang S."/>
            <person name="Yan T."/>
            <person name="Shi P."/>
            <person name="Liu M."/>
            <person name="Fu X."/>
            <person name="Pan Q."/>
            <person name="Wang Y."/>
            <person name="Lv Z."/>
            <person name="Lu X."/>
            <person name="Zhang F."/>
            <person name="Jiang W."/>
            <person name="Ma Y."/>
            <person name="Chen M."/>
            <person name="Hao X."/>
            <person name="Li L."/>
            <person name="Tang Y."/>
            <person name="Lv G."/>
            <person name="Zhou Y."/>
            <person name="Sun X."/>
            <person name="Brodelius P.E."/>
            <person name="Rose J.K.C."/>
            <person name="Tang K."/>
        </authorList>
    </citation>
    <scope>NUCLEOTIDE SEQUENCE [LARGE SCALE GENOMIC DNA]</scope>
    <source>
        <strain evidence="4">cv. Huhao1</strain>
        <tissue evidence="3">Leaf</tissue>
    </source>
</reference>
<organism evidence="3 4">
    <name type="scientific">Artemisia annua</name>
    <name type="common">Sweet wormwood</name>
    <dbReference type="NCBI Taxonomy" id="35608"/>
    <lineage>
        <taxon>Eukaryota</taxon>
        <taxon>Viridiplantae</taxon>
        <taxon>Streptophyta</taxon>
        <taxon>Embryophyta</taxon>
        <taxon>Tracheophyta</taxon>
        <taxon>Spermatophyta</taxon>
        <taxon>Magnoliopsida</taxon>
        <taxon>eudicotyledons</taxon>
        <taxon>Gunneridae</taxon>
        <taxon>Pentapetalae</taxon>
        <taxon>asterids</taxon>
        <taxon>campanulids</taxon>
        <taxon>Asterales</taxon>
        <taxon>Asteraceae</taxon>
        <taxon>Asteroideae</taxon>
        <taxon>Anthemideae</taxon>
        <taxon>Artemisiinae</taxon>
        <taxon>Artemisia</taxon>
    </lineage>
</organism>
<dbReference type="InterPro" id="IPR044824">
    <property type="entry name" value="MAIN-like"/>
</dbReference>
<evidence type="ECO:0000313" key="3">
    <source>
        <dbReference type="EMBL" id="PWA40538.1"/>
    </source>
</evidence>
<gene>
    <name evidence="3" type="ORF">CTI12_AA561880</name>
</gene>
<name>A0A2U1KUW8_ARTAN</name>
<comment type="caution">
    <text evidence="3">The sequence shown here is derived from an EMBL/GenBank/DDBJ whole genome shotgun (WGS) entry which is preliminary data.</text>
</comment>